<dbReference type="InterPro" id="IPR032675">
    <property type="entry name" value="LRR_dom_sf"/>
</dbReference>
<dbReference type="OrthoDB" id="27842at2759"/>
<dbReference type="CDD" id="cd09917">
    <property type="entry name" value="F-box_SF"/>
    <property type="match status" value="1"/>
</dbReference>
<dbReference type="SUPFAM" id="SSF52047">
    <property type="entry name" value="RNI-like"/>
    <property type="match status" value="1"/>
</dbReference>
<evidence type="ECO:0000313" key="3">
    <source>
        <dbReference type="Proteomes" id="UP000605846"/>
    </source>
</evidence>
<feature type="domain" description="F-box" evidence="1">
    <location>
        <begin position="11"/>
        <end position="56"/>
    </location>
</feature>
<dbReference type="Pfam" id="PF12937">
    <property type="entry name" value="F-box-like"/>
    <property type="match status" value="1"/>
</dbReference>
<dbReference type="EMBL" id="JABAYA010000097">
    <property type="protein sequence ID" value="KAF7725450.1"/>
    <property type="molecule type" value="Genomic_DNA"/>
</dbReference>
<dbReference type="InterPro" id="IPR001810">
    <property type="entry name" value="F-box_dom"/>
</dbReference>
<comment type="caution">
    <text evidence="2">The sequence shown here is derived from an EMBL/GenBank/DDBJ whole genome shotgun (WGS) entry which is preliminary data.</text>
</comment>
<dbReference type="Proteomes" id="UP000605846">
    <property type="component" value="Unassembled WGS sequence"/>
</dbReference>
<dbReference type="AlphaFoldDB" id="A0A8H7BM09"/>
<proteinExistence type="predicted"/>
<dbReference type="InterPro" id="IPR036047">
    <property type="entry name" value="F-box-like_dom_sf"/>
</dbReference>
<name>A0A8H7BM09_9FUNG</name>
<protein>
    <recommendedName>
        <fullName evidence="1">F-box domain-containing protein</fullName>
    </recommendedName>
</protein>
<evidence type="ECO:0000259" key="1">
    <source>
        <dbReference type="PROSITE" id="PS50181"/>
    </source>
</evidence>
<dbReference type="SUPFAM" id="SSF81383">
    <property type="entry name" value="F-box domain"/>
    <property type="match status" value="1"/>
</dbReference>
<gene>
    <name evidence="2" type="ORF">EC973_009624</name>
</gene>
<evidence type="ECO:0000313" key="2">
    <source>
        <dbReference type="EMBL" id="KAF7725450.1"/>
    </source>
</evidence>
<reference evidence="2" key="1">
    <citation type="submission" date="2020-01" db="EMBL/GenBank/DDBJ databases">
        <title>Genome Sequencing of Three Apophysomyces-Like Fungal Strains Confirms a Novel Fungal Genus in the Mucoromycota with divergent Burkholderia-like Endosymbiotic Bacteria.</title>
        <authorList>
            <person name="Stajich J.E."/>
            <person name="Macias A.M."/>
            <person name="Carter-House D."/>
            <person name="Lovett B."/>
            <person name="Kasson L.R."/>
            <person name="Berry K."/>
            <person name="Grigoriev I."/>
            <person name="Chang Y."/>
            <person name="Spatafora J."/>
            <person name="Kasson M.T."/>
        </authorList>
    </citation>
    <scope>NUCLEOTIDE SEQUENCE</scope>
    <source>
        <strain evidence="2">NRRL A-21654</strain>
    </source>
</reference>
<keyword evidence="3" id="KW-1185">Reference proteome</keyword>
<sequence>MANGVNASLTTAPINRLSSEILLNITSRLSWRKLHTLVTVCRQWNAVLTSELYHSITIRSAEQFQTLLNCLIVHSQLAQLIRELRITYDLSENKIAVTAPIRSLLPDQSIKAASVEILPLMNEWKNLRNIIIEHSLRTPTVLPVAFLQDKLTTLSVKTGNMPEWMSVIPKLPSLEKLLIVLEKGRKEAGEKISFSDLEQIHQHLPRLRSLKLYDFWVYGEIPQNTIQCDTVRELVLDVKAGSLWGHYFGQKYTNLEILTISKATDISSAMEEAPFDTASLSLTTEAKVLTMSCPHLKEFAAIDDNTYHTVIDILYTIGAPLISISYYHEGNAWFTKTIHNFYKTLSKVIIVTDGTMTFRYTVKQLKYCQSLEDLWFMCIPEVVEVDWLCDQLQNLKYLSLGADHLTISKQNHTMKHYKLKEIRIHGDEIDDLVYLYFSRFCPHLSLLKCCYSGEFDRSCQIYYPNPSLKSLEIRTYSDCLYKLVQIKEEKSIPGRSQAMETLQSSYQVDWYYCVKTRDHYPRVYRNYGMGGNGTISRLEIPESEGTAMDIGDEVARLYAYLSRENTEDTKKYIELPIASIICHCSDEIMLNGLQLFN</sequence>
<organism evidence="2 3">
    <name type="scientific">Apophysomyces ossiformis</name>
    <dbReference type="NCBI Taxonomy" id="679940"/>
    <lineage>
        <taxon>Eukaryota</taxon>
        <taxon>Fungi</taxon>
        <taxon>Fungi incertae sedis</taxon>
        <taxon>Mucoromycota</taxon>
        <taxon>Mucoromycotina</taxon>
        <taxon>Mucoromycetes</taxon>
        <taxon>Mucorales</taxon>
        <taxon>Mucorineae</taxon>
        <taxon>Mucoraceae</taxon>
        <taxon>Apophysomyces</taxon>
    </lineage>
</organism>
<dbReference type="PROSITE" id="PS50181">
    <property type="entry name" value="FBOX"/>
    <property type="match status" value="1"/>
</dbReference>
<dbReference type="Gene3D" id="3.80.10.10">
    <property type="entry name" value="Ribonuclease Inhibitor"/>
    <property type="match status" value="1"/>
</dbReference>
<accession>A0A8H7BM09</accession>